<evidence type="ECO:0000313" key="3">
    <source>
        <dbReference type="Proteomes" id="UP000559256"/>
    </source>
</evidence>
<dbReference type="EMBL" id="JAACJM010000375">
    <property type="protein sequence ID" value="KAF5328008.1"/>
    <property type="molecule type" value="Genomic_DNA"/>
</dbReference>
<dbReference type="InterPro" id="IPR006073">
    <property type="entry name" value="GTP-bd"/>
</dbReference>
<dbReference type="Pfam" id="PF01926">
    <property type="entry name" value="MMR_HSR1"/>
    <property type="match status" value="1"/>
</dbReference>
<dbReference type="Gene3D" id="3.40.50.300">
    <property type="entry name" value="P-loop containing nucleotide triphosphate hydrolases"/>
    <property type="match status" value="1"/>
</dbReference>
<dbReference type="Proteomes" id="UP000559256">
    <property type="component" value="Unassembled WGS sequence"/>
</dbReference>
<organism evidence="2 3">
    <name type="scientific">Tetrapyrgos nigripes</name>
    <dbReference type="NCBI Taxonomy" id="182062"/>
    <lineage>
        <taxon>Eukaryota</taxon>
        <taxon>Fungi</taxon>
        <taxon>Dikarya</taxon>
        <taxon>Basidiomycota</taxon>
        <taxon>Agaricomycotina</taxon>
        <taxon>Agaricomycetes</taxon>
        <taxon>Agaricomycetidae</taxon>
        <taxon>Agaricales</taxon>
        <taxon>Marasmiineae</taxon>
        <taxon>Marasmiaceae</taxon>
        <taxon>Tetrapyrgos</taxon>
    </lineage>
</organism>
<sequence>MTSSHPSNSNFAAQNDEDLDSAELLKLRKKCGRFRILVIGRANAGKTTLCQMMCNTDKPPIVYDRTGNRIDMSPGHERGIHDINNEITYEANPGFVFHDSGGFESGSNDELEVVRAFIKARSEETALHRQLHAIWEGTDSVPVIAIFTKCDARNVKANRELRDEGIVNRKDLKEQTQLRVESYLGGLADHIKQEAICKPKGLIFLKDMHKGFNATTQAQCSELVAKTSQSIDRKVLKLLLVTVQQCNMKICIEYAINDFCKHERERERERGNKMMDTLKRWIPGVAKKSSKQCIKDLTCGNSQPPVFFKNDIIWSVREMAKSYDFHIMDIMQYD</sequence>
<dbReference type="CDD" id="cd00882">
    <property type="entry name" value="Ras_like_GTPase"/>
    <property type="match status" value="1"/>
</dbReference>
<dbReference type="AlphaFoldDB" id="A0A8H5BRH5"/>
<dbReference type="SUPFAM" id="SSF52540">
    <property type="entry name" value="P-loop containing nucleoside triphosphate hydrolases"/>
    <property type="match status" value="1"/>
</dbReference>
<comment type="caution">
    <text evidence="2">The sequence shown here is derived from an EMBL/GenBank/DDBJ whole genome shotgun (WGS) entry which is preliminary data.</text>
</comment>
<protein>
    <recommendedName>
        <fullName evidence="1">G domain-containing protein</fullName>
    </recommendedName>
</protein>
<accession>A0A8H5BRH5</accession>
<dbReference type="GO" id="GO:0005525">
    <property type="term" value="F:GTP binding"/>
    <property type="evidence" value="ECO:0007669"/>
    <property type="project" value="InterPro"/>
</dbReference>
<evidence type="ECO:0000313" key="2">
    <source>
        <dbReference type="EMBL" id="KAF5328008.1"/>
    </source>
</evidence>
<proteinExistence type="predicted"/>
<reference evidence="2 3" key="1">
    <citation type="journal article" date="2020" name="ISME J.">
        <title>Uncovering the hidden diversity of litter-decomposition mechanisms in mushroom-forming fungi.</title>
        <authorList>
            <person name="Floudas D."/>
            <person name="Bentzer J."/>
            <person name="Ahren D."/>
            <person name="Johansson T."/>
            <person name="Persson P."/>
            <person name="Tunlid A."/>
        </authorList>
    </citation>
    <scope>NUCLEOTIDE SEQUENCE [LARGE SCALE GENOMIC DNA]</scope>
    <source>
        <strain evidence="2 3">CBS 291.85</strain>
    </source>
</reference>
<name>A0A8H5BRH5_9AGAR</name>
<evidence type="ECO:0000259" key="1">
    <source>
        <dbReference type="Pfam" id="PF01926"/>
    </source>
</evidence>
<feature type="domain" description="G" evidence="1">
    <location>
        <begin position="35"/>
        <end position="127"/>
    </location>
</feature>
<dbReference type="OrthoDB" id="3267153at2759"/>
<keyword evidence="3" id="KW-1185">Reference proteome</keyword>
<dbReference type="InterPro" id="IPR027417">
    <property type="entry name" value="P-loop_NTPase"/>
</dbReference>
<gene>
    <name evidence="2" type="ORF">D9758_017693</name>
</gene>